<keyword evidence="3" id="KW-1185">Reference proteome</keyword>
<keyword evidence="1" id="KW-1133">Transmembrane helix</keyword>
<feature type="transmembrane region" description="Helical" evidence="1">
    <location>
        <begin position="332"/>
        <end position="353"/>
    </location>
</feature>
<evidence type="ECO:0000256" key="1">
    <source>
        <dbReference type="SAM" id="Phobius"/>
    </source>
</evidence>
<protein>
    <submittedName>
        <fullName evidence="2">PepSY domain-containing protein</fullName>
    </submittedName>
</protein>
<accession>A0A3M2HPY1</accession>
<keyword evidence="1" id="KW-0472">Membrane</keyword>
<keyword evidence="1" id="KW-0812">Transmembrane</keyword>
<dbReference type="RefSeq" id="WP_122164837.1">
    <property type="nucleotide sequence ID" value="NZ_JAMOIB010000005.1"/>
</dbReference>
<feature type="transmembrane region" description="Helical" evidence="1">
    <location>
        <begin position="432"/>
        <end position="450"/>
    </location>
</feature>
<name>A0A3M2HPY1_9GAMM</name>
<dbReference type="OrthoDB" id="9776609at2"/>
<dbReference type="EMBL" id="RFFM01000002">
    <property type="protein sequence ID" value="RMH89640.1"/>
    <property type="molecule type" value="Genomic_DNA"/>
</dbReference>
<feature type="transmembrane region" description="Helical" evidence="1">
    <location>
        <begin position="465"/>
        <end position="486"/>
    </location>
</feature>
<dbReference type="Pfam" id="PF03929">
    <property type="entry name" value="PepSY_TM"/>
    <property type="match status" value="1"/>
</dbReference>
<organism evidence="2 3">
    <name type="scientific">Stutzerimonas zhaodongensis</name>
    <dbReference type="NCBI Taxonomy" id="1176257"/>
    <lineage>
        <taxon>Bacteria</taxon>
        <taxon>Pseudomonadati</taxon>
        <taxon>Pseudomonadota</taxon>
        <taxon>Gammaproteobacteria</taxon>
        <taxon>Pseudomonadales</taxon>
        <taxon>Pseudomonadaceae</taxon>
        <taxon>Stutzerimonas</taxon>
    </lineage>
</organism>
<dbReference type="AlphaFoldDB" id="A0A3M2HPY1"/>
<feature type="transmembrane region" description="Helical" evidence="1">
    <location>
        <begin position="132"/>
        <end position="154"/>
    </location>
</feature>
<dbReference type="InterPro" id="IPR005625">
    <property type="entry name" value="PepSY-ass_TM"/>
</dbReference>
<dbReference type="PANTHER" id="PTHR34219">
    <property type="entry name" value="IRON-REGULATED INNER MEMBRANE PROTEIN-RELATED"/>
    <property type="match status" value="1"/>
</dbReference>
<dbReference type="PROSITE" id="PS51257">
    <property type="entry name" value="PROKAR_LIPOPROTEIN"/>
    <property type="match status" value="1"/>
</dbReference>
<dbReference type="Proteomes" id="UP000269774">
    <property type="component" value="Unassembled WGS sequence"/>
</dbReference>
<feature type="transmembrane region" description="Helical" evidence="1">
    <location>
        <begin position="365"/>
        <end position="388"/>
    </location>
</feature>
<evidence type="ECO:0000313" key="2">
    <source>
        <dbReference type="EMBL" id="RMH89640.1"/>
    </source>
</evidence>
<feature type="transmembrane region" description="Helical" evidence="1">
    <location>
        <begin position="400"/>
        <end position="420"/>
    </location>
</feature>
<feature type="transmembrane region" description="Helical" evidence="1">
    <location>
        <begin position="181"/>
        <end position="206"/>
    </location>
</feature>
<dbReference type="PANTHER" id="PTHR34219:SF4">
    <property type="entry name" value="PEPSY DOMAIN-CONTAINING PROTEIN"/>
    <property type="match status" value="1"/>
</dbReference>
<reference evidence="2 3" key="1">
    <citation type="submission" date="2018-10" db="EMBL/GenBank/DDBJ databases">
        <title>Pseudomonas zhaodongensis NEAU-ST5-21(T) genome.</title>
        <authorList>
            <person name="Peng J."/>
            <person name="Liu Z.-P."/>
        </authorList>
    </citation>
    <scope>NUCLEOTIDE SEQUENCE [LARGE SCALE GENOMIC DNA]</scope>
    <source>
        <strain evidence="2 3">NEAU-ST5-21</strain>
    </source>
</reference>
<comment type="caution">
    <text evidence="2">The sequence shown here is derived from an EMBL/GenBank/DDBJ whole genome shotgun (WGS) entry which is preliminary data.</text>
</comment>
<evidence type="ECO:0000313" key="3">
    <source>
        <dbReference type="Proteomes" id="UP000269774"/>
    </source>
</evidence>
<proteinExistence type="predicted"/>
<feature type="transmembrane region" description="Helical" evidence="1">
    <location>
        <begin position="12"/>
        <end position="32"/>
    </location>
</feature>
<sequence>MTLRQSMAGLHTWGGLLPSWLLFVIIFAGTLACFDKELERWMRPALHMPSATTMTADDVSQWVQTNVKEPLHVYWLHGPTTREPYWRLGWEEDETGTRGRAAFDPHTGKPMPETVGGEFFFTLHYNLQAGTVGMYIVGLAGMFMLVALVSGIIIHRRIFKDFFTLRPQANGQRAWLDAHNLFGVIGLPFHLILAYTGVAIFVATYMPAGAMVAYNSDPLAFFEEVQGGYHRNELDQPAGQPASLNGMLANARQHWGNGEPGWMIVEHPDDASSVVSIRRLDPTRIGSPQDALSFDAFTGELLDEQQAPTGYRAYMWLVGLHMAQFGGTIVRVLYALLGLAGCAMLVAGTSVWLRKREERQIRGLAIVRALNGAIFFGLPIASLALLWATRLLPDGLSARATVETWCFFLTWLAVAGFAYIGRHKVVELPRRLFALLAVVAMGLPLLNLVTAPEGHLLATVARGDMLLAGVDSVLLIVGLVCAWCALRRPTVKSPAHKRARSRAGEQELAP</sequence>
<gene>
    <name evidence="2" type="ORF">EA797_08740</name>
</gene>